<dbReference type="EMBL" id="MBTG01000022">
    <property type="protein sequence ID" value="OPH54556.1"/>
    <property type="molecule type" value="Genomic_DNA"/>
</dbReference>
<dbReference type="Proteomes" id="UP000190626">
    <property type="component" value="Unassembled WGS sequence"/>
</dbReference>
<organism evidence="1 2">
    <name type="scientific">Paenibacillus ferrarius</name>
    <dbReference type="NCBI Taxonomy" id="1469647"/>
    <lineage>
        <taxon>Bacteria</taxon>
        <taxon>Bacillati</taxon>
        <taxon>Bacillota</taxon>
        <taxon>Bacilli</taxon>
        <taxon>Bacillales</taxon>
        <taxon>Paenibacillaceae</taxon>
        <taxon>Paenibacillus</taxon>
    </lineage>
</organism>
<dbReference type="AlphaFoldDB" id="A0A1V4HFS4"/>
<proteinExistence type="predicted"/>
<comment type="caution">
    <text evidence="1">The sequence shown here is derived from an EMBL/GenBank/DDBJ whole genome shotgun (WGS) entry which is preliminary data.</text>
</comment>
<reference evidence="2" key="1">
    <citation type="submission" date="2016-07" db="EMBL/GenBank/DDBJ databases">
        <authorList>
            <person name="Florea S."/>
            <person name="Webb J.S."/>
            <person name="Jaromczyk J."/>
            <person name="Schardl C.L."/>
        </authorList>
    </citation>
    <scope>NUCLEOTIDE SEQUENCE [LARGE SCALE GENOMIC DNA]</scope>
    <source>
        <strain evidence="2">CY1</strain>
    </source>
</reference>
<accession>A0A1V4HFS4</accession>
<gene>
    <name evidence="1" type="ORF">BC351_31760</name>
</gene>
<sequence>MECIQYGKRMFLYRRNISTNAAKFVCPSLASECTGYLLLYLVHPLISFNQIVIKGNVRIAHEAQHFVLFVF</sequence>
<protein>
    <submittedName>
        <fullName evidence="1">Uncharacterized protein</fullName>
    </submittedName>
</protein>
<keyword evidence="2" id="KW-1185">Reference proteome</keyword>
<evidence type="ECO:0000313" key="2">
    <source>
        <dbReference type="Proteomes" id="UP000190626"/>
    </source>
</evidence>
<name>A0A1V4HFS4_9BACL</name>
<evidence type="ECO:0000313" key="1">
    <source>
        <dbReference type="EMBL" id="OPH54556.1"/>
    </source>
</evidence>